<dbReference type="InterPro" id="IPR025738">
    <property type="entry name" value="BatD"/>
</dbReference>
<organism evidence="3 4">
    <name type="scientific">Pedobacter westerhofensis</name>
    <dbReference type="NCBI Taxonomy" id="425512"/>
    <lineage>
        <taxon>Bacteria</taxon>
        <taxon>Pseudomonadati</taxon>
        <taxon>Bacteroidota</taxon>
        <taxon>Sphingobacteriia</taxon>
        <taxon>Sphingobacteriales</taxon>
        <taxon>Sphingobacteriaceae</taxon>
        <taxon>Pedobacter</taxon>
    </lineage>
</organism>
<evidence type="ECO:0000313" key="3">
    <source>
        <dbReference type="EMBL" id="SMO61131.1"/>
    </source>
</evidence>
<dbReference type="RefSeq" id="WP_142527793.1">
    <property type="nucleotide sequence ID" value="NZ_CBCSJO010000001.1"/>
</dbReference>
<dbReference type="OrthoDB" id="2079210at2"/>
<accession>A0A521CQU4</accession>
<keyword evidence="1" id="KW-0812">Transmembrane</keyword>
<keyword evidence="4" id="KW-1185">Reference proteome</keyword>
<evidence type="ECO:0000256" key="1">
    <source>
        <dbReference type="SAM" id="Phobius"/>
    </source>
</evidence>
<evidence type="ECO:0000256" key="2">
    <source>
        <dbReference type="SAM" id="SignalP"/>
    </source>
</evidence>
<keyword evidence="2" id="KW-0732">Signal</keyword>
<feature type="transmembrane region" description="Helical" evidence="1">
    <location>
        <begin position="458"/>
        <end position="476"/>
    </location>
</feature>
<name>A0A521CQU4_9SPHI</name>
<feature type="chain" id="PRO_5022213779" evidence="2">
    <location>
        <begin position="21"/>
        <end position="599"/>
    </location>
</feature>
<dbReference type="AlphaFoldDB" id="A0A521CQU4"/>
<proteinExistence type="predicted"/>
<dbReference type="Proteomes" id="UP000320300">
    <property type="component" value="Unassembled WGS sequence"/>
</dbReference>
<dbReference type="Pfam" id="PF13584">
    <property type="entry name" value="BatD"/>
    <property type="match status" value="2"/>
</dbReference>
<dbReference type="EMBL" id="FXTN01000004">
    <property type="protein sequence ID" value="SMO61131.1"/>
    <property type="molecule type" value="Genomic_DNA"/>
</dbReference>
<keyword evidence="1" id="KW-1133">Transmembrane helix</keyword>
<gene>
    <name evidence="3" type="ORF">SAMN06265348_10482</name>
</gene>
<keyword evidence="1" id="KW-0472">Membrane</keyword>
<dbReference type="PANTHER" id="PTHR40940">
    <property type="entry name" value="PROTEIN BATD-RELATED"/>
    <property type="match status" value="1"/>
</dbReference>
<sequence>MKTRYYITLLLLLCTNFLFAQDARFTASVSSTQVGTGEQFEVTFSVNGNGDRFTPPDFNGFQVLSGPNVSNSITSINGNTTVSNAYSYILAAVKEGTITIGTASMVVNGRRLQTSPIRMTVVKGQPVQQNNQAQNAPDNSIAEEAPADLSKSLFIRAVADQTTVYQGQQIVLTYRLYTRVGIVDSRLDKLPDLTGFWSQEVKDNQQQAQWRVETYKGQKYNVADVRQSILFAEHSGNITIDPFEMTFIARVTAPARDIMDQFFGSYKDVKYAVKSPPLVIHVKPLPENGKPAGFTGAVGNFIMSTDVDKTELKANESLTYKVKVSGSGNIKLLKDLNVNFPPDFEKYDPKITDTVTESTKGVSGSRLYTFLVIPRHQGDFKIDPLKFSYFNPSTGRYVVLPGKTFSIKVNRGTAESNVTAFSAVNKEDVKVLDKDIRYIKTGEPGLSRKGEGFYSSPWYFLLLAAGPLACVAAFIYRNRERRNNSDVVKVKSRKAGKVAARHLAIAEKLLGNRNEFYEAIFKGLYGYLSDKLNISMADLNRETISSALNNRMIDQNLVAQLLETLDICEMARYSPVTSMSEQEVLEKAKTIINRIEDEI</sequence>
<dbReference type="PANTHER" id="PTHR40940:SF2">
    <property type="entry name" value="BATD"/>
    <property type="match status" value="1"/>
</dbReference>
<reference evidence="3 4" key="1">
    <citation type="submission" date="2017-05" db="EMBL/GenBank/DDBJ databases">
        <authorList>
            <person name="Varghese N."/>
            <person name="Submissions S."/>
        </authorList>
    </citation>
    <scope>NUCLEOTIDE SEQUENCE [LARGE SCALE GENOMIC DNA]</scope>
    <source>
        <strain evidence="3 4">DSM 19036</strain>
    </source>
</reference>
<evidence type="ECO:0000313" key="4">
    <source>
        <dbReference type="Proteomes" id="UP000320300"/>
    </source>
</evidence>
<feature type="signal peptide" evidence="2">
    <location>
        <begin position="1"/>
        <end position="20"/>
    </location>
</feature>
<protein>
    <submittedName>
        <fullName evidence="3">Oxygen tolerance</fullName>
    </submittedName>
</protein>